<feature type="region of interest" description="Disordered" evidence="1">
    <location>
        <begin position="329"/>
        <end position="406"/>
    </location>
</feature>
<organism evidence="2 3">
    <name type="scientific">Naegleria lovaniensis</name>
    <name type="common">Amoeba</name>
    <dbReference type="NCBI Taxonomy" id="51637"/>
    <lineage>
        <taxon>Eukaryota</taxon>
        <taxon>Discoba</taxon>
        <taxon>Heterolobosea</taxon>
        <taxon>Tetramitia</taxon>
        <taxon>Eutetramitia</taxon>
        <taxon>Vahlkampfiidae</taxon>
        <taxon>Naegleria</taxon>
    </lineage>
</organism>
<name>A0AA88GW87_NAELO</name>
<proteinExistence type="predicted"/>
<keyword evidence="3" id="KW-1185">Reference proteome</keyword>
<evidence type="ECO:0000256" key="1">
    <source>
        <dbReference type="SAM" id="MobiDB-lite"/>
    </source>
</evidence>
<dbReference type="RefSeq" id="XP_044551058.1">
    <property type="nucleotide sequence ID" value="XM_044691483.1"/>
</dbReference>
<comment type="caution">
    <text evidence="2">The sequence shown here is derived from an EMBL/GenBank/DDBJ whole genome shotgun (WGS) entry which is preliminary data.</text>
</comment>
<feature type="region of interest" description="Disordered" evidence="1">
    <location>
        <begin position="237"/>
        <end position="309"/>
    </location>
</feature>
<dbReference type="Proteomes" id="UP000816034">
    <property type="component" value="Unassembled WGS sequence"/>
</dbReference>
<reference evidence="2 3" key="1">
    <citation type="journal article" date="2018" name="BMC Genomics">
        <title>The genome of Naegleria lovaniensis, the basis for a comparative approach to unravel pathogenicity factors of the human pathogenic amoeba N. fowleri.</title>
        <authorList>
            <person name="Liechti N."/>
            <person name="Schurch N."/>
            <person name="Bruggmann R."/>
            <person name="Wittwer M."/>
        </authorList>
    </citation>
    <scope>NUCLEOTIDE SEQUENCE [LARGE SCALE GENOMIC DNA]</scope>
    <source>
        <strain evidence="2 3">ATCC 30569</strain>
    </source>
</reference>
<evidence type="ECO:0000313" key="3">
    <source>
        <dbReference type="Proteomes" id="UP000816034"/>
    </source>
</evidence>
<feature type="compositionally biased region" description="Acidic residues" evidence="1">
    <location>
        <begin position="250"/>
        <end position="259"/>
    </location>
</feature>
<dbReference type="AlphaFoldDB" id="A0AA88GW87"/>
<sequence>MLNNNKITSPNFRCTMHKLKETTDSFPSISPTVELTVDRDQTAPTKLSKSKVTIGNLQSQNIDVFTIKLSFTTPSTMELSQEWRYIIYFSKGDRRKTDVPYPASALYEKEEMVKALQYIRVHHTKEQPWIISSKSSGRKSKVWMGETEVDAEPVTLLFSGVVSFDDTPIVIKGDGSLRNKQGYSKLPLMYRNEFKDKNLYVLIYRNDEHVGEDGFCYGLFKSDDAFTCVTDFTVEPQTQSKRKSRRSNSESDDESDEMDEHDRSSKNKKKKSGNQESSITTLTKLIMDLETKREEREAKREEREAEREAARMKYETEMLKLLTSLIQEHRQEMDKSTTSSPTVRRKSQTDSQNGKAGLFSSQQSPSSSRHANPGQRTDVRTPPQQNQQSTLLQTVSNEVGTPSEEDLKHVNLSRGQSYFDYESPPQSSFYTTSFLGLFADQYSLKNL</sequence>
<protein>
    <submittedName>
        <fullName evidence="2">Uncharacterized protein</fullName>
    </submittedName>
</protein>
<dbReference type="EMBL" id="PYSW02000014">
    <property type="protein sequence ID" value="KAG2387066.1"/>
    <property type="molecule type" value="Genomic_DNA"/>
</dbReference>
<dbReference type="GeneID" id="68094557"/>
<evidence type="ECO:0000313" key="2">
    <source>
        <dbReference type="EMBL" id="KAG2387066.1"/>
    </source>
</evidence>
<feature type="compositionally biased region" description="Basic and acidic residues" evidence="1">
    <location>
        <begin position="287"/>
        <end position="309"/>
    </location>
</feature>
<accession>A0AA88GW87</accession>
<feature type="compositionally biased region" description="Polar residues" evidence="1">
    <location>
        <begin position="382"/>
        <end position="400"/>
    </location>
</feature>
<gene>
    <name evidence="2" type="ORF">C9374_002101</name>
</gene>